<evidence type="ECO:0000256" key="6">
    <source>
        <dbReference type="ARBA" id="ARBA00022989"/>
    </source>
</evidence>
<keyword evidence="6 10" id="KW-1133">Transmembrane helix</keyword>
<feature type="transmembrane region" description="Helical" evidence="10">
    <location>
        <begin position="114"/>
        <end position="137"/>
    </location>
</feature>
<dbReference type="GO" id="GO:0051205">
    <property type="term" value="P:protein insertion into membrane"/>
    <property type="evidence" value="ECO:0007669"/>
    <property type="project" value="TreeGrafter"/>
</dbReference>
<evidence type="ECO:0000256" key="2">
    <source>
        <dbReference type="ARBA" id="ARBA00022448"/>
    </source>
</evidence>
<keyword evidence="7 10" id="KW-0472">Membrane</keyword>
<keyword evidence="8" id="KW-0143">Chaperone</keyword>
<organism evidence="12 13">
    <name type="scientific">Eubacterium cellulosolvens (strain ATCC 43171 / JCM 9499 / 6)</name>
    <name type="common">Cillobacterium cellulosolvens</name>
    <dbReference type="NCBI Taxonomy" id="633697"/>
    <lineage>
        <taxon>Bacteria</taxon>
        <taxon>Bacillati</taxon>
        <taxon>Bacillota</taxon>
        <taxon>Clostridia</taxon>
        <taxon>Eubacteriales</taxon>
        <taxon>Eubacteriaceae</taxon>
        <taxon>Eubacterium</taxon>
    </lineage>
</organism>
<dbReference type="AlphaFoldDB" id="I5ATW8"/>
<dbReference type="NCBIfam" id="TIGR03592">
    <property type="entry name" value="yidC_oxa1_cterm"/>
    <property type="match status" value="1"/>
</dbReference>
<evidence type="ECO:0000256" key="3">
    <source>
        <dbReference type="ARBA" id="ARBA00022475"/>
    </source>
</evidence>
<feature type="domain" description="Membrane insertase YidC/Oxa/ALB C-terminal" evidence="11">
    <location>
        <begin position="40"/>
        <end position="336"/>
    </location>
</feature>
<gene>
    <name evidence="12" type="ORF">EubceDRAFT1_1443</name>
</gene>
<feature type="transmembrane region" description="Helical" evidence="10">
    <location>
        <begin position="36"/>
        <end position="54"/>
    </location>
</feature>
<dbReference type="Pfam" id="PF02096">
    <property type="entry name" value="60KD_IMP"/>
    <property type="match status" value="1"/>
</dbReference>
<comment type="similarity">
    <text evidence="9">Belongs to the OXA1/ALB3/YidC family.</text>
</comment>
<dbReference type="InterPro" id="IPR047196">
    <property type="entry name" value="YidC_ALB_C"/>
</dbReference>
<feature type="transmembrane region" description="Helical" evidence="10">
    <location>
        <begin position="12"/>
        <end position="30"/>
    </location>
</feature>
<dbReference type="OrthoDB" id="9780552at2"/>
<dbReference type="GO" id="GO:0005886">
    <property type="term" value="C:plasma membrane"/>
    <property type="evidence" value="ECO:0007669"/>
    <property type="project" value="UniProtKB-SubCell"/>
</dbReference>
<evidence type="ECO:0000256" key="7">
    <source>
        <dbReference type="ARBA" id="ARBA00023136"/>
    </source>
</evidence>
<keyword evidence="4 9" id="KW-0812">Transmembrane</keyword>
<dbReference type="PANTHER" id="PTHR12428">
    <property type="entry name" value="OXA1"/>
    <property type="match status" value="1"/>
</dbReference>
<evidence type="ECO:0000256" key="9">
    <source>
        <dbReference type="RuleBase" id="RU003945"/>
    </source>
</evidence>
<keyword evidence="3" id="KW-1003">Cell membrane</keyword>
<evidence type="ECO:0000256" key="10">
    <source>
        <dbReference type="SAM" id="Phobius"/>
    </source>
</evidence>
<evidence type="ECO:0000256" key="4">
    <source>
        <dbReference type="ARBA" id="ARBA00022692"/>
    </source>
</evidence>
<sequence length="420" mass="46989">MELLLSKSTMPLVKYVAWLLGWLMNGIYVVLDTVGWANTGLCIAFFTIIIYIVLTPIQIKQQKSSKVIAVIQPELQKIQKKYQGKKDQASQQKMSEETMALYAKYGVSPTGSCLPMLIQLPIMFALYQVILFIPGYVNRVSTIFNGLAVKITEVSGYSKLLTNFVNENSIRVMGGDDYTANRVIDLLYQLKPSQWEKLEKVFPALQSDIVSTAGKAGKINSFFGINITETPLDVIKAGFHGIFSGTANSAMIFALIVGIAIPIIAWFTNWINMKLMPQQAQSSDGSDNSVAKQMNTMNTIMPVFSAVLCISFNMGIGIYWIVGAVVRIVQQVIINRHIGQIDTDEMIRKAEEKNRKKAEKDKNYVSNVTQSATMNVKRIQNEKSDGKDIDSSRFYRNAEDLDPNSITAKANWVNAFERKK</sequence>
<dbReference type="eggNOG" id="COG0706">
    <property type="taxonomic scope" value="Bacteria"/>
</dbReference>
<proteinExistence type="inferred from homology"/>
<dbReference type="GO" id="GO:0015031">
    <property type="term" value="P:protein transport"/>
    <property type="evidence" value="ECO:0007669"/>
    <property type="project" value="UniProtKB-KW"/>
</dbReference>
<keyword evidence="5" id="KW-0653">Protein transport</keyword>
<protein>
    <submittedName>
        <fullName evidence="12">Membrane protein insertase, YidC/Oxa1 family, C-terminal domain</fullName>
    </submittedName>
</protein>
<comment type="subcellular location">
    <subcellularLocation>
        <location evidence="1">Cell membrane</location>
        <topology evidence="1">Multi-pass membrane protein</topology>
    </subcellularLocation>
    <subcellularLocation>
        <location evidence="9">Membrane</location>
        <topology evidence="9">Multi-pass membrane protein</topology>
    </subcellularLocation>
</comment>
<feature type="transmembrane region" description="Helical" evidence="10">
    <location>
        <begin position="300"/>
        <end position="322"/>
    </location>
</feature>
<dbReference type="EMBL" id="CM001487">
    <property type="protein sequence ID" value="EIM57241.1"/>
    <property type="molecule type" value="Genomic_DNA"/>
</dbReference>
<accession>I5ATW8</accession>
<name>I5ATW8_EUBC6</name>
<dbReference type="InterPro" id="IPR028055">
    <property type="entry name" value="YidC/Oxa/ALB_C"/>
</dbReference>
<dbReference type="PANTHER" id="PTHR12428:SF65">
    <property type="entry name" value="CYTOCHROME C OXIDASE ASSEMBLY PROTEIN COX18, MITOCHONDRIAL"/>
    <property type="match status" value="1"/>
</dbReference>
<evidence type="ECO:0000256" key="8">
    <source>
        <dbReference type="ARBA" id="ARBA00023186"/>
    </source>
</evidence>
<evidence type="ECO:0000256" key="1">
    <source>
        <dbReference type="ARBA" id="ARBA00004651"/>
    </source>
</evidence>
<keyword evidence="2" id="KW-0813">Transport</keyword>
<evidence type="ECO:0000259" key="11">
    <source>
        <dbReference type="Pfam" id="PF02096"/>
    </source>
</evidence>
<feature type="transmembrane region" description="Helical" evidence="10">
    <location>
        <begin position="250"/>
        <end position="271"/>
    </location>
</feature>
<reference evidence="12 13" key="2">
    <citation type="submission" date="2012-02" db="EMBL/GenBank/DDBJ databases">
        <title>Improved High-Quality Draft sequence of Eubacterium cellulosolvens 6.</title>
        <authorList>
            <consortium name="US DOE Joint Genome Institute"/>
            <person name="Lucas S."/>
            <person name="Han J."/>
            <person name="Lapidus A."/>
            <person name="Cheng J.-F."/>
            <person name="Goodwin L."/>
            <person name="Pitluck S."/>
            <person name="Peters L."/>
            <person name="Mikhailova N."/>
            <person name="Gu W."/>
            <person name="Detter J.C."/>
            <person name="Han C."/>
            <person name="Tapia R."/>
            <person name="Land M."/>
            <person name="Hauser L."/>
            <person name="Kyrpides N."/>
            <person name="Ivanova N."/>
            <person name="Pagani I."/>
            <person name="Johnson E."/>
            <person name="Mukhopadhyay B."/>
            <person name="Anderson I."/>
            <person name="Woyke T."/>
        </authorList>
    </citation>
    <scope>NUCLEOTIDE SEQUENCE [LARGE SCALE GENOMIC DNA]</scope>
    <source>
        <strain evidence="12 13">6</strain>
    </source>
</reference>
<evidence type="ECO:0000313" key="12">
    <source>
        <dbReference type="EMBL" id="EIM57241.1"/>
    </source>
</evidence>
<evidence type="ECO:0000256" key="5">
    <source>
        <dbReference type="ARBA" id="ARBA00022927"/>
    </source>
</evidence>
<dbReference type="HOGENOM" id="CLU_055404_0_0_9"/>
<evidence type="ECO:0000313" key="13">
    <source>
        <dbReference type="Proteomes" id="UP000005753"/>
    </source>
</evidence>
<dbReference type="InterPro" id="IPR001708">
    <property type="entry name" value="YidC/ALB3/OXA1/COX18"/>
</dbReference>
<dbReference type="CDD" id="cd20070">
    <property type="entry name" value="5TM_YidC_Alb3"/>
    <property type="match status" value="1"/>
</dbReference>
<keyword evidence="13" id="KW-1185">Reference proteome</keyword>
<dbReference type="STRING" id="633697.EubceDRAFT1_1443"/>
<reference evidence="12 13" key="1">
    <citation type="submission" date="2010-08" db="EMBL/GenBank/DDBJ databases">
        <authorList>
            <consortium name="US DOE Joint Genome Institute (JGI-PGF)"/>
            <person name="Lucas S."/>
            <person name="Copeland A."/>
            <person name="Lapidus A."/>
            <person name="Cheng J.-F."/>
            <person name="Bruce D."/>
            <person name="Goodwin L."/>
            <person name="Pitluck S."/>
            <person name="Land M.L."/>
            <person name="Hauser L."/>
            <person name="Chang Y.-J."/>
            <person name="Anderson I.J."/>
            <person name="Johnson E."/>
            <person name="Mulhopadhyay B."/>
            <person name="Kyrpides N."/>
            <person name="Woyke T.J."/>
        </authorList>
    </citation>
    <scope>NUCLEOTIDE SEQUENCE [LARGE SCALE GENOMIC DNA]</scope>
    <source>
        <strain evidence="12 13">6</strain>
    </source>
</reference>
<dbReference type="Proteomes" id="UP000005753">
    <property type="component" value="Chromosome"/>
</dbReference>
<dbReference type="GO" id="GO:0032977">
    <property type="term" value="F:membrane insertase activity"/>
    <property type="evidence" value="ECO:0007669"/>
    <property type="project" value="InterPro"/>
</dbReference>